<proteinExistence type="predicted"/>
<organism evidence="1 2">
    <name type="scientific">Corynebacterium durum F0235</name>
    <dbReference type="NCBI Taxonomy" id="1035195"/>
    <lineage>
        <taxon>Bacteria</taxon>
        <taxon>Bacillati</taxon>
        <taxon>Actinomycetota</taxon>
        <taxon>Actinomycetes</taxon>
        <taxon>Mycobacteriales</taxon>
        <taxon>Corynebacteriaceae</taxon>
        <taxon>Corynebacterium</taxon>
    </lineage>
</organism>
<dbReference type="EMBL" id="AMEM01000017">
    <property type="protein sequence ID" value="EKX90625.1"/>
    <property type="molecule type" value="Genomic_DNA"/>
</dbReference>
<dbReference type="HOGENOM" id="CLU_077332_3_0_11"/>
<comment type="caution">
    <text evidence="1">The sequence shown here is derived from an EMBL/GenBank/DDBJ whole genome shotgun (WGS) entry which is preliminary data.</text>
</comment>
<accession>L1MHT4</accession>
<dbReference type="STRING" id="1035195.HMPREF9997_01120"/>
<dbReference type="AlphaFoldDB" id="L1MHT4"/>
<evidence type="ECO:0000313" key="2">
    <source>
        <dbReference type="Proteomes" id="UP000010445"/>
    </source>
</evidence>
<dbReference type="PATRIC" id="fig|1035195.3.peg.1002"/>
<sequence length="200" mass="21500">MFALHARYRGREIQRADYVQRFATALAATDGVEAFHILDVEDMCTNVASAAAVTNATMALLSAAEWSVGIGVIPHRREHLGSDGVEAAERVRKLATAAVGKLGKAGVVKARIDARGADPVRYTADISGVFCMLGHVLSKRTLEGREATSLMRAGYNQNEAAQELGISKQAMSQRLQAAGWQAESAGWHLAVNLLQRAEEL</sequence>
<name>L1MHT4_9CORY</name>
<dbReference type="Proteomes" id="UP000010445">
    <property type="component" value="Unassembled WGS sequence"/>
</dbReference>
<protein>
    <recommendedName>
        <fullName evidence="3">DNA-binding protein</fullName>
    </recommendedName>
</protein>
<keyword evidence="2" id="KW-1185">Reference proteome</keyword>
<dbReference type="RefSeq" id="WP_006063358.1">
    <property type="nucleotide sequence ID" value="NZ_KB290831.1"/>
</dbReference>
<evidence type="ECO:0000313" key="1">
    <source>
        <dbReference type="EMBL" id="EKX90625.1"/>
    </source>
</evidence>
<reference evidence="1 2" key="1">
    <citation type="submission" date="2012-05" db="EMBL/GenBank/DDBJ databases">
        <authorList>
            <person name="Weinstock G."/>
            <person name="Sodergren E."/>
            <person name="Lobos E.A."/>
            <person name="Fulton L."/>
            <person name="Fulton R."/>
            <person name="Courtney L."/>
            <person name="Fronick C."/>
            <person name="O'Laughlin M."/>
            <person name="Godfrey J."/>
            <person name="Wilson R.M."/>
            <person name="Miner T."/>
            <person name="Farmer C."/>
            <person name="Delehaunty K."/>
            <person name="Cordes M."/>
            <person name="Minx P."/>
            <person name="Tomlinson C."/>
            <person name="Chen J."/>
            <person name="Wollam A."/>
            <person name="Pepin K.H."/>
            <person name="Bhonagiri V."/>
            <person name="Zhang X."/>
            <person name="Suruliraj S."/>
            <person name="Warren W."/>
            <person name="Mitreva M."/>
            <person name="Mardis E.R."/>
            <person name="Wilson R.K."/>
        </authorList>
    </citation>
    <scope>NUCLEOTIDE SEQUENCE [LARGE SCALE GENOMIC DNA]</scope>
    <source>
        <strain evidence="1 2">F0235</strain>
    </source>
</reference>
<gene>
    <name evidence="1" type="ORF">HMPREF9997_01120</name>
</gene>
<dbReference type="eggNOG" id="COG2522">
    <property type="taxonomic scope" value="Bacteria"/>
</dbReference>
<evidence type="ECO:0008006" key="3">
    <source>
        <dbReference type="Google" id="ProtNLM"/>
    </source>
</evidence>
<dbReference type="OrthoDB" id="5184241at2"/>